<dbReference type="GO" id="GO:0043161">
    <property type="term" value="P:proteasome-mediated ubiquitin-dependent protein catabolic process"/>
    <property type="evidence" value="ECO:0007669"/>
    <property type="project" value="InterPro"/>
</dbReference>
<dbReference type="EMBL" id="CDMZ01002573">
    <property type="protein sequence ID" value="CEM42953.1"/>
    <property type="molecule type" value="Genomic_DNA"/>
</dbReference>
<dbReference type="InterPro" id="IPR021625">
    <property type="entry name" value="PI31_Prot_N"/>
</dbReference>
<gene>
    <name evidence="5" type="ORF">Cvel_27167</name>
</gene>
<name>A0A0G4HG89_9ALVE</name>
<dbReference type="VEuPathDB" id="CryptoDB:Cvel_27167"/>
<dbReference type="Pfam" id="PF11566">
    <property type="entry name" value="PI31_Prot_N"/>
    <property type="match status" value="1"/>
</dbReference>
<evidence type="ECO:0000256" key="2">
    <source>
        <dbReference type="ARBA" id="ARBA00022942"/>
    </source>
</evidence>
<dbReference type="GO" id="GO:0070628">
    <property type="term" value="F:proteasome binding"/>
    <property type="evidence" value="ECO:0007669"/>
    <property type="project" value="InterPro"/>
</dbReference>
<feature type="domain" description="PI31 proteasome regulator N-terminal" evidence="4">
    <location>
        <begin position="12"/>
        <end position="129"/>
    </location>
</feature>
<feature type="region of interest" description="Disordered" evidence="3">
    <location>
        <begin position="160"/>
        <end position="303"/>
    </location>
</feature>
<evidence type="ECO:0000313" key="5">
    <source>
        <dbReference type="EMBL" id="CEM42953.1"/>
    </source>
</evidence>
<dbReference type="AlphaFoldDB" id="A0A0G4HG89"/>
<feature type="compositionally biased region" description="Pro residues" evidence="3">
    <location>
        <begin position="211"/>
        <end position="224"/>
    </location>
</feature>
<feature type="compositionally biased region" description="Basic and acidic residues" evidence="3">
    <location>
        <begin position="171"/>
        <end position="197"/>
    </location>
</feature>
<proteinExistence type="inferred from homology"/>
<organism evidence="5">
    <name type="scientific">Chromera velia CCMP2878</name>
    <dbReference type="NCBI Taxonomy" id="1169474"/>
    <lineage>
        <taxon>Eukaryota</taxon>
        <taxon>Sar</taxon>
        <taxon>Alveolata</taxon>
        <taxon>Colpodellida</taxon>
        <taxon>Chromeraceae</taxon>
        <taxon>Chromera</taxon>
    </lineage>
</organism>
<comment type="similarity">
    <text evidence="1">Belongs to the proteasome inhibitor PI31 family.</text>
</comment>
<evidence type="ECO:0000259" key="4">
    <source>
        <dbReference type="Pfam" id="PF11566"/>
    </source>
</evidence>
<sequence>MLQALCREAKAEAPADILALGFHVCMLQKGFYPVSSSTGTDSVSPDVSSSPDGSVSLKILPSGWRESSGGGALYFFNYGHPLAGAGRSFCAKALLLGENHLTVNAIENGTSGGSVLSLDLDVVKEVQTGAGEDEKLLKDFPFLALRVESAIQVRLLPALAPPQAAPSSSSKPEREGGKSQKEERERREAEMERRRRDDDDDDMGGLLGPRQPGPGPLGPFPGRGPFPDLDRPSPGFFGPDGNLIGPNHPGFGIRFPPGGRGGPPGMGPRFDPFGPVPGSLEPDNDHMRPPGTFRDGPPDGMFG</sequence>
<dbReference type="PANTHER" id="PTHR13266">
    <property type="entry name" value="PROTEASOME INHIBITOR"/>
    <property type="match status" value="1"/>
</dbReference>
<keyword evidence="2" id="KW-0647">Proteasome</keyword>
<dbReference type="GO" id="GO:0000502">
    <property type="term" value="C:proteasome complex"/>
    <property type="evidence" value="ECO:0007669"/>
    <property type="project" value="UniProtKB-KW"/>
</dbReference>
<dbReference type="PANTHER" id="PTHR13266:SF1">
    <property type="entry name" value="PROTEASOME INHIBITOR PI31 SUBUNIT"/>
    <property type="match status" value="1"/>
</dbReference>
<evidence type="ECO:0000256" key="1">
    <source>
        <dbReference type="ARBA" id="ARBA00006405"/>
    </source>
</evidence>
<dbReference type="Gene3D" id="3.40.1000.30">
    <property type="match status" value="1"/>
</dbReference>
<evidence type="ECO:0000256" key="3">
    <source>
        <dbReference type="SAM" id="MobiDB-lite"/>
    </source>
</evidence>
<reference evidence="5" key="1">
    <citation type="submission" date="2014-11" db="EMBL/GenBank/DDBJ databases">
        <authorList>
            <person name="Otto D Thomas"/>
            <person name="Naeem Raeece"/>
        </authorList>
    </citation>
    <scope>NUCLEOTIDE SEQUENCE</scope>
</reference>
<dbReference type="InterPro" id="IPR045128">
    <property type="entry name" value="PI31-like"/>
</dbReference>
<dbReference type="GO" id="GO:0004866">
    <property type="term" value="F:endopeptidase inhibitor activity"/>
    <property type="evidence" value="ECO:0007669"/>
    <property type="project" value="InterPro"/>
</dbReference>
<accession>A0A0G4HG89</accession>
<protein>
    <recommendedName>
        <fullName evidence="4">PI31 proteasome regulator N-terminal domain-containing protein</fullName>
    </recommendedName>
</protein>